<evidence type="ECO:0000313" key="4">
    <source>
        <dbReference type="Proteomes" id="UP000271098"/>
    </source>
</evidence>
<evidence type="ECO:0000256" key="2">
    <source>
        <dbReference type="SAM" id="Phobius"/>
    </source>
</evidence>
<protein>
    <submittedName>
        <fullName evidence="5">Transmembrane protein</fullName>
    </submittedName>
</protein>
<feature type="transmembrane region" description="Helical" evidence="2">
    <location>
        <begin position="50"/>
        <end position="71"/>
    </location>
</feature>
<keyword evidence="2" id="KW-0812">Transmembrane</keyword>
<reference evidence="5" key="1">
    <citation type="submission" date="2016-06" db="UniProtKB">
        <authorList>
            <consortium name="WormBaseParasite"/>
        </authorList>
    </citation>
    <scope>IDENTIFICATION</scope>
</reference>
<dbReference type="AlphaFoldDB" id="A0A183F0H7"/>
<organism evidence="5">
    <name type="scientific">Gongylonema pulchrum</name>
    <dbReference type="NCBI Taxonomy" id="637853"/>
    <lineage>
        <taxon>Eukaryota</taxon>
        <taxon>Metazoa</taxon>
        <taxon>Ecdysozoa</taxon>
        <taxon>Nematoda</taxon>
        <taxon>Chromadorea</taxon>
        <taxon>Rhabditida</taxon>
        <taxon>Spirurina</taxon>
        <taxon>Spiruromorpha</taxon>
        <taxon>Spiruroidea</taxon>
        <taxon>Gongylonematidae</taxon>
        <taxon>Gongylonema</taxon>
    </lineage>
</organism>
<evidence type="ECO:0000313" key="5">
    <source>
        <dbReference type="WBParaSite" id="GPUH_0002674801-mRNA-1"/>
    </source>
</evidence>
<dbReference type="WBParaSite" id="GPUH_0002674801-mRNA-1">
    <property type="protein sequence ID" value="GPUH_0002674801-mRNA-1"/>
    <property type="gene ID" value="GPUH_0002674801"/>
</dbReference>
<keyword evidence="2" id="KW-0472">Membrane</keyword>
<gene>
    <name evidence="3" type="ORF">GPUH_LOCUS26718</name>
</gene>
<evidence type="ECO:0000256" key="1">
    <source>
        <dbReference type="SAM" id="MobiDB-lite"/>
    </source>
</evidence>
<sequence length="108" mass="12523">MAAQFARKRRTSKLEREEVEGSVEDASKRRGNIAAAIGERRQEDAIVSPVPFSAVVIFLSFFWLKLVPLLLKDQPRKAVSMDNDACFKHQMSQIFTFWFRLRHVVQEL</sequence>
<reference evidence="3 4" key="2">
    <citation type="submission" date="2018-11" db="EMBL/GenBank/DDBJ databases">
        <authorList>
            <consortium name="Pathogen Informatics"/>
        </authorList>
    </citation>
    <scope>NUCLEOTIDE SEQUENCE [LARGE SCALE GENOMIC DNA]</scope>
</reference>
<dbReference type="EMBL" id="UYRT01113377">
    <property type="protein sequence ID" value="VDN49325.1"/>
    <property type="molecule type" value="Genomic_DNA"/>
</dbReference>
<keyword evidence="2" id="KW-1133">Transmembrane helix</keyword>
<name>A0A183F0H7_9BILA</name>
<accession>A0A183F0H7</accession>
<proteinExistence type="predicted"/>
<dbReference type="Proteomes" id="UP000271098">
    <property type="component" value="Unassembled WGS sequence"/>
</dbReference>
<keyword evidence="4" id="KW-1185">Reference proteome</keyword>
<feature type="compositionally biased region" description="Basic residues" evidence="1">
    <location>
        <begin position="1"/>
        <end position="11"/>
    </location>
</feature>
<feature type="region of interest" description="Disordered" evidence="1">
    <location>
        <begin position="1"/>
        <end position="23"/>
    </location>
</feature>
<evidence type="ECO:0000313" key="3">
    <source>
        <dbReference type="EMBL" id="VDN49325.1"/>
    </source>
</evidence>